<accession>A0ABV8JY43</accession>
<dbReference type="Pfam" id="PF13090">
    <property type="entry name" value="PP_kinase_C"/>
    <property type="match status" value="1"/>
</dbReference>
<dbReference type="InterPro" id="IPR025198">
    <property type="entry name" value="PPK_N_dom"/>
</dbReference>
<comment type="catalytic activity">
    <reaction evidence="7 8">
        <text>[phosphate](n) + ATP = [phosphate](n+1) + ADP</text>
        <dbReference type="Rhea" id="RHEA:19573"/>
        <dbReference type="Rhea" id="RHEA-COMP:9859"/>
        <dbReference type="Rhea" id="RHEA-COMP:14280"/>
        <dbReference type="ChEBI" id="CHEBI:16838"/>
        <dbReference type="ChEBI" id="CHEBI:30616"/>
        <dbReference type="ChEBI" id="CHEBI:456216"/>
        <dbReference type="EC" id="2.7.4.1"/>
    </reaction>
</comment>
<dbReference type="EMBL" id="JBHSAW010000010">
    <property type="protein sequence ID" value="MFC4096700.1"/>
    <property type="molecule type" value="Genomic_DNA"/>
</dbReference>
<evidence type="ECO:0000256" key="4">
    <source>
        <dbReference type="ARBA" id="ARBA00022777"/>
    </source>
</evidence>
<dbReference type="GO" id="GO:0008976">
    <property type="term" value="F:polyphosphate kinase activity"/>
    <property type="evidence" value="ECO:0007669"/>
    <property type="project" value="UniProtKB-EC"/>
</dbReference>
<keyword evidence="6 7" id="KW-0460">Magnesium</keyword>
<comment type="caution">
    <text evidence="10">The sequence shown here is derived from an EMBL/GenBank/DDBJ whole genome shotgun (WGS) entry which is preliminary data.</text>
</comment>
<keyword evidence="1 7" id="KW-0597">Phosphoprotein</keyword>
<evidence type="ECO:0000259" key="9">
    <source>
        <dbReference type="PROSITE" id="PS50035"/>
    </source>
</evidence>
<dbReference type="Pfam" id="PF13089">
    <property type="entry name" value="PP_kinase_N"/>
    <property type="match status" value="1"/>
</dbReference>
<keyword evidence="7" id="KW-0479">Metal-binding</keyword>
<keyword evidence="3 7" id="KW-0547">Nucleotide-binding</keyword>
<feature type="binding site" evidence="7">
    <location>
        <position position="554"/>
    </location>
    <ligand>
        <name>ATP</name>
        <dbReference type="ChEBI" id="CHEBI:30616"/>
    </ligand>
</feature>
<evidence type="ECO:0000256" key="8">
    <source>
        <dbReference type="RuleBase" id="RU003800"/>
    </source>
</evidence>
<dbReference type="PROSITE" id="PS50035">
    <property type="entry name" value="PLD"/>
    <property type="match status" value="1"/>
</dbReference>
<organism evidence="10 11">
    <name type="scientific">Euzebyella saccharophila</name>
    <dbReference type="NCBI Taxonomy" id="679664"/>
    <lineage>
        <taxon>Bacteria</taxon>
        <taxon>Pseudomonadati</taxon>
        <taxon>Bacteroidota</taxon>
        <taxon>Flavobacteriia</taxon>
        <taxon>Flavobacteriales</taxon>
        <taxon>Flavobacteriaceae</taxon>
        <taxon>Euzebyella</taxon>
    </lineage>
</organism>
<proteinExistence type="inferred from homology"/>
<dbReference type="InterPro" id="IPR003414">
    <property type="entry name" value="PP_kinase"/>
</dbReference>
<dbReference type="Gene3D" id="3.30.1840.10">
    <property type="entry name" value="Polyphosphate kinase middle domain"/>
    <property type="match status" value="1"/>
</dbReference>
<dbReference type="SUPFAM" id="SSF56024">
    <property type="entry name" value="Phospholipase D/nuclease"/>
    <property type="match status" value="2"/>
</dbReference>
<evidence type="ECO:0000256" key="1">
    <source>
        <dbReference type="ARBA" id="ARBA00022553"/>
    </source>
</evidence>
<reference evidence="11" key="1">
    <citation type="journal article" date="2019" name="Int. J. Syst. Evol. Microbiol.">
        <title>The Global Catalogue of Microorganisms (GCM) 10K type strain sequencing project: providing services to taxonomists for standard genome sequencing and annotation.</title>
        <authorList>
            <consortium name="The Broad Institute Genomics Platform"/>
            <consortium name="The Broad Institute Genome Sequencing Center for Infectious Disease"/>
            <person name="Wu L."/>
            <person name="Ma J."/>
        </authorList>
    </citation>
    <scope>NUCLEOTIDE SEQUENCE [LARGE SCALE GENOMIC DNA]</scope>
    <source>
        <strain evidence="11">CECT 7477</strain>
    </source>
</reference>
<evidence type="ECO:0000256" key="5">
    <source>
        <dbReference type="ARBA" id="ARBA00022840"/>
    </source>
</evidence>
<evidence type="ECO:0000256" key="6">
    <source>
        <dbReference type="ARBA" id="ARBA00022842"/>
    </source>
</evidence>
<comment type="function">
    <text evidence="7 8">Catalyzes the reversible transfer of the terminal phosphate of ATP to form a long-chain polyphosphate (polyP).</text>
</comment>
<dbReference type="InterPro" id="IPR036830">
    <property type="entry name" value="PP_kinase_middle_dom_sf"/>
</dbReference>
<evidence type="ECO:0000313" key="11">
    <source>
        <dbReference type="Proteomes" id="UP001595814"/>
    </source>
</evidence>
<keyword evidence="4 7" id="KW-0418">Kinase</keyword>
<feature type="binding site" evidence="7">
    <location>
        <position position="582"/>
    </location>
    <ligand>
        <name>ATP</name>
        <dbReference type="ChEBI" id="CHEBI:30616"/>
    </ligand>
</feature>
<dbReference type="InterPro" id="IPR024953">
    <property type="entry name" value="PP_kinase_middle"/>
</dbReference>
<dbReference type="Pfam" id="PF17941">
    <property type="entry name" value="PP_kinase_C_1"/>
    <property type="match status" value="1"/>
</dbReference>
<dbReference type="InterPro" id="IPR041108">
    <property type="entry name" value="PP_kinase_C_1"/>
</dbReference>
<dbReference type="PIRSF" id="PIRSF015589">
    <property type="entry name" value="PP_kinase"/>
    <property type="match status" value="1"/>
</dbReference>
<sequence>MRERLYQHRDLSWLSFNGRVLQEAQDKRNPLYERIKFLAIFSSNLDEFFRVRVSKLRQIKNVDKQIRKKLKLRPTKTLKEIINRVETQQEIFGSIFKDEIIPELQDNGIHLISKEEFSKHQQQEARMFFNSEVKEHLEIVPVSEEEIPFLANNALYFYLRFTDGSSSFVSIPSDKVSRFVTLPATDQKHFITFLDDIIAQESHNIFKNKEIQCLFEVKLSRDAELYWEDNFDGDIARQIEESLSQRKVGQPTRLLYDFRMPETDRKALRNILGLGKVDMFPGGKYHNYSDFMSFPDPSNNPELHFKPLPPLPHPVLSHSQDIFASIRLADQMVHFPYHSFDPVLEFIEKASVDRLIESIKISLYRIAKDSKLALALLKALKNGKKVMVFVEPKARFDEANNLEWSKKLKEHGAEVHHSDLEIKVHSKIMMVERREEDNLQRYAYISTGNFNRKTSKIYADHGLFTADSRITGELAQVFEVLERKRLAPITKHLMVSPFSTRTKFYQLIDQEVKNAKAGLPAGMKIKMNSLQDKDMIAKIYEAAESGVSVRLLVRGFCSLHMGNEKAAKNIQVTSIVDRFLEHGRIYWFENNGDPKMYTGSADWMTRNLDRRIEVLTPIYDSEIFKELSHILKLQLNDNVKARNVDAQESNSYFSNNKKPCRSQYEIYRFLKEKVSVPTN</sequence>
<dbReference type="Gene3D" id="1.20.58.310">
    <property type="entry name" value="Polyphosphate kinase N-terminal domain"/>
    <property type="match status" value="1"/>
</dbReference>
<evidence type="ECO:0000256" key="2">
    <source>
        <dbReference type="ARBA" id="ARBA00022679"/>
    </source>
</evidence>
<gene>
    <name evidence="10" type="primary">ppk1</name>
    <name evidence="7" type="synonym">ppk</name>
    <name evidence="10" type="ORF">ACFOUT_12505</name>
</gene>
<evidence type="ECO:0000313" key="10">
    <source>
        <dbReference type="EMBL" id="MFC4096700.1"/>
    </source>
</evidence>
<feature type="domain" description="PLD phosphodiesterase" evidence="9">
    <location>
        <begin position="420"/>
        <end position="454"/>
    </location>
</feature>
<comment type="PTM">
    <text evidence="7 8">An intermediate of this reaction is the autophosphorylated ppk in which a phosphate is covalently linked to a histidine residue through a N-P bond.</text>
</comment>
<dbReference type="PANTHER" id="PTHR30218">
    <property type="entry name" value="POLYPHOSPHATE KINASE"/>
    <property type="match status" value="1"/>
</dbReference>
<name>A0ABV8JY43_9FLAO</name>
<feature type="binding site" evidence="7">
    <location>
        <position position="365"/>
    </location>
    <ligand>
        <name>Mg(2+)</name>
        <dbReference type="ChEBI" id="CHEBI:18420"/>
    </ligand>
</feature>
<dbReference type="PANTHER" id="PTHR30218:SF0">
    <property type="entry name" value="POLYPHOSPHATE KINASE"/>
    <property type="match status" value="1"/>
</dbReference>
<dbReference type="Gene3D" id="3.30.870.10">
    <property type="entry name" value="Endonuclease Chain A"/>
    <property type="match status" value="2"/>
</dbReference>
<comment type="similarity">
    <text evidence="7 8">Belongs to the polyphosphate kinase 1 (PPK1) family.</text>
</comment>
<keyword evidence="11" id="KW-1185">Reference proteome</keyword>
<dbReference type="Pfam" id="PF02503">
    <property type="entry name" value="PP_kinase"/>
    <property type="match status" value="1"/>
</dbReference>
<dbReference type="Proteomes" id="UP001595814">
    <property type="component" value="Unassembled WGS sequence"/>
</dbReference>
<dbReference type="HAMAP" id="MF_00347">
    <property type="entry name" value="Polyphosphate_kinase"/>
    <property type="match status" value="1"/>
</dbReference>
<feature type="binding site" evidence="7">
    <location>
        <position position="44"/>
    </location>
    <ligand>
        <name>ATP</name>
        <dbReference type="ChEBI" id="CHEBI:30616"/>
    </ligand>
</feature>
<dbReference type="EC" id="2.7.4.1" evidence="7 8"/>
<keyword evidence="2 7" id="KW-0808">Transferase</keyword>
<dbReference type="NCBIfam" id="NF003917">
    <property type="entry name" value="PRK05443.1-1"/>
    <property type="match status" value="1"/>
</dbReference>
<dbReference type="RefSeq" id="WP_192461449.1">
    <property type="nucleotide sequence ID" value="NZ_JACYFJ010000002.1"/>
</dbReference>
<feature type="binding site" evidence="7">
    <location>
        <position position="458"/>
    </location>
    <ligand>
        <name>ATP</name>
        <dbReference type="ChEBI" id="CHEBI:30616"/>
    </ligand>
</feature>
<evidence type="ECO:0000256" key="3">
    <source>
        <dbReference type="ARBA" id="ARBA00022741"/>
    </source>
</evidence>
<dbReference type="SUPFAM" id="SSF140356">
    <property type="entry name" value="PPK N-terminal domain-like"/>
    <property type="match status" value="1"/>
</dbReference>
<dbReference type="CDD" id="cd09167">
    <property type="entry name" value="PLDc_EcPPK1_C2_like"/>
    <property type="match status" value="1"/>
</dbReference>
<evidence type="ECO:0000256" key="7">
    <source>
        <dbReference type="HAMAP-Rule" id="MF_00347"/>
    </source>
</evidence>
<keyword evidence="5 7" id="KW-0067">ATP-binding</keyword>
<feature type="binding site" evidence="7">
    <location>
        <position position="395"/>
    </location>
    <ligand>
        <name>Mg(2+)</name>
        <dbReference type="ChEBI" id="CHEBI:18420"/>
    </ligand>
</feature>
<dbReference type="SUPFAM" id="SSF143724">
    <property type="entry name" value="PHP14-like"/>
    <property type="match status" value="1"/>
</dbReference>
<dbReference type="InterPro" id="IPR001736">
    <property type="entry name" value="PLipase_D/transphosphatidylase"/>
</dbReference>
<dbReference type="NCBIfam" id="TIGR03705">
    <property type="entry name" value="poly_P_kin"/>
    <property type="match status" value="1"/>
</dbReference>
<protein>
    <recommendedName>
        <fullName evidence="7 8">Polyphosphate kinase</fullName>
        <ecNumber evidence="7 8">2.7.4.1</ecNumber>
    </recommendedName>
    <alternativeName>
        <fullName evidence="7">ATP-polyphosphate phosphotransferase</fullName>
    </alternativeName>
    <alternativeName>
        <fullName evidence="7">Polyphosphoric acid kinase</fullName>
    </alternativeName>
</protein>
<comment type="cofactor">
    <cofactor evidence="7">
        <name>Mg(2+)</name>
        <dbReference type="ChEBI" id="CHEBI:18420"/>
    </cofactor>
</comment>
<dbReference type="InterPro" id="IPR036832">
    <property type="entry name" value="PPK_N_dom_sf"/>
</dbReference>
<feature type="active site" description="Phosphohistidine intermediate" evidence="7">
    <location>
        <position position="425"/>
    </location>
</feature>
<dbReference type="InterPro" id="IPR025200">
    <property type="entry name" value="PPK_C_dom2"/>
</dbReference>